<comment type="caution">
    <text evidence="1">The sequence shown here is derived from an EMBL/GenBank/DDBJ whole genome shotgun (WGS) entry which is preliminary data.</text>
</comment>
<evidence type="ECO:0000313" key="2">
    <source>
        <dbReference type="Proteomes" id="UP000003163"/>
    </source>
</evidence>
<proteinExistence type="predicted"/>
<gene>
    <name evidence="1" type="ORF">EDEG_01975</name>
</gene>
<reference evidence="2" key="2">
    <citation type="submission" date="2015-07" db="EMBL/GenBank/DDBJ databases">
        <title>Contrasting host-pathogen interactions and genome evolution in two generalist and specialist microsporidian pathogens of mosquitoes.</title>
        <authorList>
            <consortium name="The Broad Institute Genomics Platform"/>
            <consortium name="The Broad Institute Genome Sequencing Center for Infectious Disease"/>
            <person name="Cuomo C.A."/>
            <person name="Sanscrainte N.D."/>
            <person name="Goldberg J.M."/>
            <person name="Heiman D."/>
            <person name="Young S."/>
            <person name="Zeng Q."/>
            <person name="Becnel J.J."/>
            <person name="Birren B.W."/>
        </authorList>
    </citation>
    <scope>NUCLEOTIDE SEQUENCE [LARGE SCALE GENOMIC DNA]</scope>
    <source>
        <strain evidence="2">USNM 41457</strain>
    </source>
</reference>
<keyword evidence="2" id="KW-1185">Reference proteome</keyword>
<reference evidence="1 2" key="1">
    <citation type="submission" date="2011-08" db="EMBL/GenBank/DDBJ databases">
        <authorList>
            <person name="Liu Z.J."/>
            <person name="Shi F.L."/>
            <person name="Lu J.Q."/>
            <person name="Li M."/>
            <person name="Wang Z.L."/>
        </authorList>
    </citation>
    <scope>NUCLEOTIDE SEQUENCE [LARGE SCALE GENOMIC DNA]</scope>
    <source>
        <strain evidence="1 2">USNM 41457</strain>
    </source>
</reference>
<dbReference type="OrthoDB" id="21060at2759"/>
<dbReference type="HOGENOM" id="CLU_2413248_0_0_1"/>
<dbReference type="STRING" id="1003232.J9DQY1"/>
<evidence type="ECO:0000313" key="1">
    <source>
        <dbReference type="EMBL" id="EJW03737.1"/>
    </source>
</evidence>
<organism evidence="1 2">
    <name type="scientific">Edhazardia aedis (strain USNM 41457)</name>
    <name type="common">Microsporidian parasite</name>
    <dbReference type="NCBI Taxonomy" id="1003232"/>
    <lineage>
        <taxon>Eukaryota</taxon>
        <taxon>Fungi</taxon>
        <taxon>Fungi incertae sedis</taxon>
        <taxon>Microsporidia</taxon>
        <taxon>Edhazardia</taxon>
    </lineage>
</organism>
<dbReference type="InParanoid" id="J9DQY1"/>
<dbReference type="AlphaFoldDB" id="J9DQY1"/>
<sequence>MQEREDLIVKKRMSNSVALAALGSKKFNWMDEASNSEKESVMESLYAPYDDKEFLEKVRDRTVTHEDFMYVLEHDKRYNKSIFTIGQYFNIN</sequence>
<dbReference type="EMBL" id="AFBI03000031">
    <property type="protein sequence ID" value="EJW03737.1"/>
    <property type="molecule type" value="Genomic_DNA"/>
</dbReference>
<accession>J9DQY1</accession>
<protein>
    <submittedName>
        <fullName evidence="1">Uncharacterized protein</fullName>
    </submittedName>
</protein>
<dbReference type="VEuPathDB" id="MicrosporidiaDB:EDEG_01975"/>
<dbReference type="Proteomes" id="UP000003163">
    <property type="component" value="Unassembled WGS sequence"/>
</dbReference>
<name>J9DQY1_EDHAE</name>